<keyword evidence="1" id="KW-0472">Membrane</keyword>
<dbReference type="PANTHER" id="PTHR37305:SF1">
    <property type="entry name" value="MEMBRANE PROTEIN"/>
    <property type="match status" value="1"/>
</dbReference>
<feature type="transmembrane region" description="Helical" evidence="1">
    <location>
        <begin position="110"/>
        <end position="138"/>
    </location>
</feature>
<feature type="transmembrane region" description="Helical" evidence="1">
    <location>
        <begin position="188"/>
        <end position="207"/>
    </location>
</feature>
<dbReference type="RefSeq" id="WP_147188173.1">
    <property type="nucleotide sequence ID" value="NZ_CP042435.1"/>
</dbReference>
<protein>
    <recommendedName>
        <fullName evidence="4">ABC transporter permease subunit</fullName>
    </recommendedName>
</protein>
<evidence type="ECO:0008006" key="4">
    <source>
        <dbReference type="Google" id="ProtNLM"/>
    </source>
</evidence>
<dbReference type="AlphaFoldDB" id="A0A5B8V689"/>
<feature type="transmembrane region" description="Helical" evidence="1">
    <location>
        <begin position="243"/>
        <end position="261"/>
    </location>
</feature>
<dbReference type="Pfam" id="PF12730">
    <property type="entry name" value="ABC2_membrane_4"/>
    <property type="match status" value="1"/>
</dbReference>
<proteinExistence type="predicted"/>
<feature type="transmembrane region" description="Helical" evidence="1">
    <location>
        <begin position="158"/>
        <end position="181"/>
    </location>
</feature>
<evidence type="ECO:0000256" key="1">
    <source>
        <dbReference type="SAM" id="Phobius"/>
    </source>
</evidence>
<dbReference type="CDD" id="cd21809">
    <property type="entry name" value="ABC-2_lan_permease-like"/>
    <property type="match status" value="1"/>
</dbReference>
<evidence type="ECO:0000313" key="2">
    <source>
        <dbReference type="EMBL" id="QEC66373.1"/>
    </source>
</evidence>
<sequence length="263" mass="30780">MKSFLTSFQTEIIKIKNSFAVWLIILGAAFIPLFFFLHHIYDWDDYLPKPGENPWNEYFRKGFNGVHFTFLPLLIVLLVSLLLNIEHKSNTWKHIFVLPISKSKIFFSKYLLLVFLIVSFYFLLLIFFFGFAILLGLWKSDFNFFEYSPSYLYNSVQSAITSFVIRSFISTLAIGAIHFWLSFRLKNLFINIAIGLAGVVLAVSMYIPHWESIIYVPYAFPVLMCNYIPDAKNFLSDFQVNSLLYFLIISVLSYFDFTKLFHG</sequence>
<dbReference type="KEGG" id="pgin:FRZ67_03295"/>
<accession>A0A5B8V689</accession>
<feature type="transmembrane region" description="Helical" evidence="1">
    <location>
        <begin position="65"/>
        <end position="85"/>
    </location>
</feature>
<keyword evidence="1" id="KW-1133">Transmembrane helix</keyword>
<keyword evidence="3" id="KW-1185">Reference proteome</keyword>
<reference evidence="2 3" key="1">
    <citation type="journal article" date="2016" name="Int. J. Syst. Evol. Microbiol.">
        <title>Panacibacter ginsenosidivorans gen. nov., sp. nov., with ginsenoside converting activity isolated from soil of a ginseng field.</title>
        <authorList>
            <person name="Siddiqi M.Z."/>
            <person name="Muhammad Shafi S."/>
            <person name="Choi K.D."/>
            <person name="Im W.T."/>
        </authorList>
    </citation>
    <scope>NUCLEOTIDE SEQUENCE [LARGE SCALE GENOMIC DNA]</scope>
    <source>
        <strain evidence="2 3">Gsoil1550</strain>
    </source>
</reference>
<organism evidence="2 3">
    <name type="scientific">Panacibacter ginsenosidivorans</name>
    <dbReference type="NCBI Taxonomy" id="1813871"/>
    <lineage>
        <taxon>Bacteria</taxon>
        <taxon>Pseudomonadati</taxon>
        <taxon>Bacteroidota</taxon>
        <taxon>Chitinophagia</taxon>
        <taxon>Chitinophagales</taxon>
        <taxon>Chitinophagaceae</taxon>
        <taxon>Panacibacter</taxon>
    </lineage>
</organism>
<dbReference type="EMBL" id="CP042435">
    <property type="protein sequence ID" value="QEC66373.1"/>
    <property type="molecule type" value="Genomic_DNA"/>
</dbReference>
<gene>
    <name evidence="2" type="ORF">FRZ67_03295</name>
</gene>
<dbReference type="PANTHER" id="PTHR37305">
    <property type="entry name" value="INTEGRAL MEMBRANE PROTEIN-RELATED"/>
    <property type="match status" value="1"/>
</dbReference>
<feature type="transmembrane region" description="Helical" evidence="1">
    <location>
        <begin position="20"/>
        <end position="41"/>
    </location>
</feature>
<evidence type="ECO:0000313" key="3">
    <source>
        <dbReference type="Proteomes" id="UP000321533"/>
    </source>
</evidence>
<name>A0A5B8V689_9BACT</name>
<keyword evidence="1" id="KW-0812">Transmembrane</keyword>
<dbReference type="Proteomes" id="UP000321533">
    <property type="component" value="Chromosome"/>
</dbReference>
<dbReference type="OrthoDB" id="5946463at2"/>